<organism evidence="7 8">
    <name type="scientific">Panacagrimonas perspica</name>
    <dbReference type="NCBI Taxonomy" id="381431"/>
    <lineage>
        <taxon>Bacteria</taxon>
        <taxon>Pseudomonadati</taxon>
        <taxon>Pseudomonadota</taxon>
        <taxon>Gammaproteobacteria</taxon>
        <taxon>Nevskiales</taxon>
        <taxon>Nevskiaceae</taxon>
        <taxon>Panacagrimonas</taxon>
    </lineage>
</organism>
<protein>
    <recommendedName>
        <fullName evidence="4">6-carboxy-5,6,7,8-tetrahydropterin synthase</fullName>
        <ecNumber evidence="3">4.1.2.50</ecNumber>
    </recommendedName>
    <alternativeName>
        <fullName evidence="5">Queuosine biosynthesis protein QueD</fullName>
    </alternativeName>
</protein>
<proteinExistence type="inferred from homology"/>
<dbReference type="AlphaFoldDB" id="A0A4R7NXE0"/>
<evidence type="ECO:0000256" key="1">
    <source>
        <dbReference type="ARBA" id="ARBA00005061"/>
    </source>
</evidence>
<evidence type="ECO:0000313" key="8">
    <source>
        <dbReference type="Proteomes" id="UP000295341"/>
    </source>
</evidence>
<comment type="catalytic activity">
    <reaction evidence="6">
        <text>7,8-dihydroneopterin 3'-triphosphate + H2O = 6-carboxy-5,6,7,8-tetrahydropterin + triphosphate + acetaldehyde + 2 H(+)</text>
        <dbReference type="Rhea" id="RHEA:27966"/>
        <dbReference type="ChEBI" id="CHEBI:15343"/>
        <dbReference type="ChEBI" id="CHEBI:15377"/>
        <dbReference type="ChEBI" id="CHEBI:15378"/>
        <dbReference type="ChEBI" id="CHEBI:18036"/>
        <dbReference type="ChEBI" id="CHEBI:58462"/>
        <dbReference type="ChEBI" id="CHEBI:61032"/>
        <dbReference type="EC" id="4.1.2.50"/>
    </reaction>
</comment>
<evidence type="ECO:0000256" key="6">
    <source>
        <dbReference type="ARBA" id="ARBA00048807"/>
    </source>
</evidence>
<comment type="similarity">
    <text evidence="2">Belongs to the PTPS family. QueD subfamily.</text>
</comment>
<evidence type="ECO:0000313" key="7">
    <source>
        <dbReference type="EMBL" id="TDU25925.1"/>
    </source>
</evidence>
<comment type="pathway">
    <text evidence="1">Purine metabolism; 7-cyano-7-deazaguanine biosynthesis.</text>
</comment>
<dbReference type="EMBL" id="SOBT01000011">
    <property type="protein sequence ID" value="TDU25925.1"/>
    <property type="molecule type" value="Genomic_DNA"/>
</dbReference>
<keyword evidence="8" id="KW-1185">Reference proteome</keyword>
<sequence>MSTLFVEHLTVIDCAYLDAARGLVGQSWIVDVELEGDLDQQSMVLDFGEVKRRLKRAIDSGLDHTLIVPTQAPELSLAHTGDISELQFRSALGAYEHRSPALAITPVDAAAIDEAAVTAHLRTSLAPILPANVARLDLRLRTEVIDGASYQYVHGLKKHAGQCQRIAHGHRSRIEMRVDGTRDAALEQDIALAWADIYLGTREDLITRANGELRFAYSAPEGRFELALPEAHAELLDADTTVERIAEHLAWVGAARLPGKTVEARAYEGVMKGAVGRVRGS</sequence>
<dbReference type="InterPro" id="IPR038418">
    <property type="entry name" value="6-PTP_synth/QueD_sf"/>
</dbReference>
<dbReference type="UniPathway" id="UPA00391"/>
<dbReference type="InterPro" id="IPR007115">
    <property type="entry name" value="6-PTP_synth/QueD"/>
</dbReference>
<comment type="caution">
    <text evidence="7">The sequence shown here is derived from an EMBL/GenBank/DDBJ whole genome shotgun (WGS) entry which is preliminary data.</text>
</comment>
<name>A0A4R7NXE0_9GAMM</name>
<dbReference type="SUPFAM" id="SSF55620">
    <property type="entry name" value="Tetrahydrobiopterin biosynthesis enzymes-like"/>
    <property type="match status" value="2"/>
</dbReference>
<dbReference type="Pfam" id="PF01242">
    <property type="entry name" value="PTPS"/>
    <property type="match status" value="1"/>
</dbReference>
<evidence type="ECO:0000256" key="4">
    <source>
        <dbReference type="ARBA" id="ARBA00018141"/>
    </source>
</evidence>
<reference evidence="7 8" key="1">
    <citation type="submission" date="2019-03" db="EMBL/GenBank/DDBJ databases">
        <title>Genomic Encyclopedia of Type Strains, Phase IV (KMG-IV): sequencing the most valuable type-strain genomes for metagenomic binning, comparative biology and taxonomic classification.</title>
        <authorList>
            <person name="Goeker M."/>
        </authorList>
    </citation>
    <scope>NUCLEOTIDE SEQUENCE [LARGE SCALE GENOMIC DNA]</scope>
    <source>
        <strain evidence="7 8">DSM 26377</strain>
    </source>
</reference>
<dbReference type="EC" id="4.1.2.50" evidence="3"/>
<dbReference type="GO" id="GO:0070497">
    <property type="term" value="F:6-carboxytetrahydropterin synthase activity"/>
    <property type="evidence" value="ECO:0007669"/>
    <property type="project" value="UniProtKB-EC"/>
</dbReference>
<evidence type="ECO:0000256" key="5">
    <source>
        <dbReference type="ARBA" id="ARBA00031449"/>
    </source>
</evidence>
<evidence type="ECO:0000256" key="3">
    <source>
        <dbReference type="ARBA" id="ARBA00012982"/>
    </source>
</evidence>
<gene>
    <name evidence="7" type="ORF">DFR24_4373</name>
</gene>
<dbReference type="OrthoDB" id="5820615at2"/>
<dbReference type="Gene3D" id="3.30.479.10">
    <property type="entry name" value="6-pyruvoyl tetrahydropterin synthase/QueD"/>
    <property type="match status" value="2"/>
</dbReference>
<dbReference type="Proteomes" id="UP000295341">
    <property type="component" value="Unassembled WGS sequence"/>
</dbReference>
<dbReference type="RefSeq" id="WP_133883497.1">
    <property type="nucleotide sequence ID" value="NZ_MWIN01000013.1"/>
</dbReference>
<evidence type="ECO:0000256" key="2">
    <source>
        <dbReference type="ARBA" id="ARBA00008900"/>
    </source>
</evidence>
<accession>A0A4R7NXE0</accession>